<accession>A0A1I3RTQ0</accession>
<dbReference type="OrthoDB" id="9782387at2"/>
<gene>
    <name evidence="1" type="ORF">SAMN05421852_11125</name>
</gene>
<dbReference type="RefSeq" id="WP_093230468.1">
    <property type="nucleotide sequence ID" value="NZ_FORR01000011.1"/>
</dbReference>
<protein>
    <submittedName>
        <fullName evidence="1">Uncharacterized protein</fullName>
    </submittedName>
</protein>
<dbReference type="Proteomes" id="UP000199545">
    <property type="component" value="Unassembled WGS sequence"/>
</dbReference>
<keyword evidence="2" id="KW-1185">Reference proteome</keyword>
<dbReference type="AlphaFoldDB" id="A0A1I3RTQ0"/>
<sequence>MLSHQQRCDFQIISLFLLSVSFTWEKHEMVEQFSTLADLLGYRIKQEKLHSISFSDNPGSYSLIFLHGCNERIDSIYIDIETFYDTYELLQEDQAYEQIEEIVNGKLQKLEEAVQYLRTVWGEPFFLGDFWDSRFPRDQYSGIRMALWKMKGAHVVLQVEYQDKELPISLNMLITPEQELTSHEFDEFVGKEYLDTYKFSRVRPD</sequence>
<evidence type="ECO:0000313" key="1">
    <source>
        <dbReference type="EMBL" id="SFJ49725.1"/>
    </source>
</evidence>
<proteinExistence type="predicted"/>
<evidence type="ECO:0000313" key="2">
    <source>
        <dbReference type="Proteomes" id="UP000199545"/>
    </source>
</evidence>
<name>A0A1I3RTQ0_9BACL</name>
<dbReference type="EMBL" id="FORR01000011">
    <property type="protein sequence ID" value="SFJ49725.1"/>
    <property type="molecule type" value="Genomic_DNA"/>
</dbReference>
<reference evidence="1 2" key="1">
    <citation type="submission" date="2016-10" db="EMBL/GenBank/DDBJ databases">
        <authorList>
            <person name="de Groot N.N."/>
        </authorList>
    </citation>
    <scope>NUCLEOTIDE SEQUENCE [LARGE SCALE GENOMIC DNA]</scope>
    <source>
        <strain evidence="1 2">DSM 44778</strain>
    </source>
</reference>
<organism evidence="1 2">
    <name type="scientific">Thermoflavimicrobium dichotomicum</name>
    <dbReference type="NCBI Taxonomy" id="46223"/>
    <lineage>
        <taxon>Bacteria</taxon>
        <taxon>Bacillati</taxon>
        <taxon>Bacillota</taxon>
        <taxon>Bacilli</taxon>
        <taxon>Bacillales</taxon>
        <taxon>Thermoactinomycetaceae</taxon>
        <taxon>Thermoflavimicrobium</taxon>
    </lineage>
</organism>